<evidence type="ECO:0000313" key="2">
    <source>
        <dbReference type="EMBL" id="KAF7508605.1"/>
    </source>
</evidence>
<dbReference type="OrthoDB" id="2431938at2759"/>
<gene>
    <name evidence="2" type="ORF">GJ744_009154</name>
</gene>
<name>A0A8H7AGA2_9EURO</name>
<organism evidence="2 3">
    <name type="scientific">Endocarpon pusillum</name>
    <dbReference type="NCBI Taxonomy" id="364733"/>
    <lineage>
        <taxon>Eukaryota</taxon>
        <taxon>Fungi</taxon>
        <taxon>Dikarya</taxon>
        <taxon>Ascomycota</taxon>
        <taxon>Pezizomycotina</taxon>
        <taxon>Eurotiomycetes</taxon>
        <taxon>Chaetothyriomycetidae</taxon>
        <taxon>Verrucariales</taxon>
        <taxon>Verrucariaceae</taxon>
        <taxon>Endocarpon</taxon>
    </lineage>
</organism>
<keyword evidence="1" id="KW-0812">Transmembrane</keyword>
<protein>
    <submittedName>
        <fullName evidence="2">Uncharacterized protein</fullName>
    </submittedName>
</protein>
<evidence type="ECO:0000256" key="1">
    <source>
        <dbReference type="SAM" id="Phobius"/>
    </source>
</evidence>
<accession>A0A8H7AGA2</accession>
<dbReference type="Proteomes" id="UP000606974">
    <property type="component" value="Unassembled WGS sequence"/>
</dbReference>
<proteinExistence type="predicted"/>
<feature type="transmembrane region" description="Helical" evidence="1">
    <location>
        <begin position="93"/>
        <end position="115"/>
    </location>
</feature>
<keyword evidence="1" id="KW-0472">Membrane</keyword>
<keyword evidence="3" id="KW-1185">Reference proteome</keyword>
<sequence>MLVEGAPRKSLQASILALHIRTPGGPWHRSLLSCILLLPLLRPQSDRHVRGPGQTPRGPCFTLGVLPVLALSYYTPLFVAHCASNLELRHRAVWFWHMFPVWTVVGQHVLAWTVMPKTIVTDRMQNPKRDL</sequence>
<comment type="caution">
    <text evidence="2">The sequence shown here is derived from an EMBL/GenBank/DDBJ whole genome shotgun (WGS) entry which is preliminary data.</text>
</comment>
<reference evidence="2" key="1">
    <citation type="submission" date="2020-02" db="EMBL/GenBank/DDBJ databases">
        <authorList>
            <person name="Palmer J.M."/>
        </authorList>
    </citation>
    <scope>NUCLEOTIDE SEQUENCE</scope>
    <source>
        <strain evidence="2">EPUS1.4</strain>
        <tissue evidence="2">Thallus</tissue>
    </source>
</reference>
<feature type="transmembrane region" description="Helical" evidence="1">
    <location>
        <begin position="60"/>
        <end position="81"/>
    </location>
</feature>
<evidence type="ECO:0000313" key="3">
    <source>
        <dbReference type="Proteomes" id="UP000606974"/>
    </source>
</evidence>
<dbReference type="AlphaFoldDB" id="A0A8H7AGA2"/>
<keyword evidence="1" id="KW-1133">Transmembrane helix</keyword>
<dbReference type="EMBL" id="JAACFV010000052">
    <property type="protein sequence ID" value="KAF7508605.1"/>
    <property type="molecule type" value="Genomic_DNA"/>
</dbReference>